<evidence type="ECO:0000313" key="1">
    <source>
        <dbReference type="EMBL" id="KAA0888799.1"/>
    </source>
</evidence>
<dbReference type="EMBL" id="SRSD01000010">
    <property type="protein sequence ID" value="KAA0888799.1"/>
    <property type="molecule type" value="Genomic_DNA"/>
</dbReference>
<accession>A0A5A9X9B8</accession>
<comment type="caution">
    <text evidence="1">The sequence shown here is derived from an EMBL/GenBank/DDBJ whole genome shotgun (WGS) entry which is preliminary data.</text>
</comment>
<evidence type="ECO:0000313" key="2">
    <source>
        <dbReference type="Proteomes" id="UP000324298"/>
    </source>
</evidence>
<sequence length="125" mass="13704">MGSKKEQLFLRVVSPGGKVSYKPYVPPRLVLEEVEDKTVIALLSAITMTTLLSIRETMPEHKRLARSIKSVEDSIGGLAHLAGEPLDEDMMVVGSNAFSHTLRYLQRALHGGSLDDHFTDSASVL</sequence>
<organism evidence="1 2">
    <name type="scientific">Oryzomonas rubra</name>
    <dbReference type="NCBI Taxonomy" id="2509454"/>
    <lineage>
        <taxon>Bacteria</taxon>
        <taxon>Pseudomonadati</taxon>
        <taxon>Thermodesulfobacteriota</taxon>
        <taxon>Desulfuromonadia</taxon>
        <taxon>Geobacterales</taxon>
        <taxon>Geobacteraceae</taxon>
        <taxon>Oryzomonas</taxon>
    </lineage>
</organism>
<dbReference type="Proteomes" id="UP000324298">
    <property type="component" value="Unassembled WGS sequence"/>
</dbReference>
<proteinExistence type="predicted"/>
<name>A0A5A9X9B8_9BACT</name>
<dbReference type="RefSeq" id="WP_149309156.1">
    <property type="nucleotide sequence ID" value="NZ_SRSD01000010.1"/>
</dbReference>
<gene>
    <name evidence="1" type="ORF">ET418_15580</name>
</gene>
<reference evidence="1 2" key="1">
    <citation type="submission" date="2019-04" db="EMBL/GenBank/DDBJ databases">
        <title>Geobacter ruber sp. nov., ferric-reducing bacteria isolated from paddy soil.</title>
        <authorList>
            <person name="Xu Z."/>
            <person name="Masuda Y."/>
            <person name="Itoh H."/>
            <person name="Senoo K."/>
        </authorList>
    </citation>
    <scope>NUCLEOTIDE SEQUENCE [LARGE SCALE GENOMIC DNA]</scope>
    <source>
        <strain evidence="1 2">Red88</strain>
    </source>
</reference>
<dbReference type="AlphaFoldDB" id="A0A5A9X9B8"/>
<protein>
    <submittedName>
        <fullName evidence="1">Uncharacterized protein</fullName>
    </submittedName>
</protein>
<keyword evidence="2" id="KW-1185">Reference proteome</keyword>